<feature type="domain" description="Enolase N-terminal" evidence="12">
    <location>
        <begin position="3"/>
        <end position="120"/>
    </location>
</feature>
<dbReference type="SUPFAM" id="SSF51604">
    <property type="entry name" value="Enolase C-terminal domain-like"/>
    <property type="match status" value="1"/>
</dbReference>
<comment type="cofactor">
    <cofactor evidence="10">
        <name>Mg(2+)</name>
        <dbReference type="ChEBI" id="CHEBI:18420"/>
    </cofactor>
    <text evidence="10">Mg(2+) is required for catalysis and for stabilizing the dimer.</text>
</comment>
<evidence type="ECO:0000256" key="3">
    <source>
        <dbReference type="ARBA" id="ARBA00012058"/>
    </source>
</evidence>
<feature type="binding site" evidence="10">
    <location>
        <position position="309"/>
    </location>
    <ligand>
        <name>Mg(2+)</name>
        <dbReference type="ChEBI" id="CHEBI:18420"/>
    </ligand>
</feature>
<feature type="domain" description="Enolase C-terminal TIM barrel" evidence="11">
    <location>
        <begin position="127"/>
        <end position="410"/>
    </location>
</feature>
<dbReference type="InterPro" id="IPR036849">
    <property type="entry name" value="Enolase-like_C_sf"/>
</dbReference>
<dbReference type="Pfam" id="PF00113">
    <property type="entry name" value="Enolase_C"/>
    <property type="match status" value="1"/>
</dbReference>
<dbReference type="Gene3D" id="3.30.390.10">
    <property type="entry name" value="Enolase-like, N-terminal domain"/>
    <property type="match status" value="1"/>
</dbReference>
<comment type="pathway">
    <text evidence="1">Carbohydrate degradation; glycolysis; pyruvate from D-glyceraldehyde 3-phosphate: step 4/5.</text>
</comment>
<evidence type="ECO:0000256" key="9">
    <source>
        <dbReference type="PIRSR" id="PIRSR001400-1"/>
    </source>
</evidence>
<dbReference type="InterPro" id="IPR029017">
    <property type="entry name" value="Enolase-like_N"/>
</dbReference>
<dbReference type="InterPro" id="IPR000941">
    <property type="entry name" value="Enolase"/>
</dbReference>
<dbReference type="EC" id="4.2.1.11" evidence="3"/>
<dbReference type="PANTHER" id="PTHR11902">
    <property type="entry name" value="ENOLASE"/>
    <property type="match status" value="1"/>
</dbReference>
<feature type="active site" description="Proton acceptor" evidence="9">
    <location>
        <position position="334"/>
    </location>
</feature>
<reference evidence="13 14" key="1">
    <citation type="journal article" date="2016" name="Nat. Commun.">
        <title>Thousands of microbial genomes shed light on interconnected biogeochemical processes in an aquifer system.</title>
        <authorList>
            <person name="Anantharaman K."/>
            <person name="Brown C.T."/>
            <person name="Hug L.A."/>
            <person name="Sharon I."/>
            <person name="Castelle C.J."/>
            <person name="Probst A.J."/>
            <person name="Thomas B.C."/>
            <person name="Singh A."/>
            <person name="Wilkins M.J."/>
            <person name="Karaoz U."/>
            <person name="Brodie E.L."/>
            <person name="Williams K.H."/>
            <person name="Hubbard S.S."/>
            <person name="Banfield J.F."/>
        </authorList>
    </citation>
    <scope>NUCLEOTIDE SEQUENCE [LARGE SCALE GENOMIC DNA]</scope>
</reference>
<dbReference type="AlphaFoldDB" id="A0A1F5ISE3"/>
<dbReference type="PRINTS" id="PR00148">
    <property type="entry name" value="ENOLASE"/>
</dbReference>
<accession>A0A1F5ISE3</accession>
<feature type="binding site" evidence="10">
    <location>
        <position position="282"/>
    </location>
    <ligand>
        <name>Mg(2+)</name>
        <dbReference type="ChEBI" id="CHEBI:18420"/>
    </ligand>
</feature>
<feature type="active site" description="Proton donor" evidence="9">
    <location>
        <position position="200"/>
    </location>
</feature>
<dbReference type="UniPathway" id="UPA00109">
    <property type="reaction ID" value="UER00187"/>
</dbReference>
<evidence type="ECO:0000259" key="12">
    <source>
        <dbReference type="SMART" id="SM01193"/>
    </source>
</evidence>
<name>A0A1F5ISE3_9BACT</name>
<evidence type="ECO:0000256" key="10">
    <source>
        <dbReference type="PIRSR" id="PIRSR001400-3"/>
    </source>
</evidence>
<keyword evidence="6 10" id="KW-0460">Magnesium</keyword>
<sequence>MKIEDIKLRIIADSKGKDTLEAEMESGGIRVVASVPAGESTGKNEAKVIAPRAALEKVSWLTTQLKDHDFAELSQFDGLLNTLDGTLDKSNLGANLILSLSLCFTKLLANISGLQTWELISRISGQKPSLPLCLFNVIEGGVHIPHHSVQDSAPNLPFQEYWFIPQTHSPREALDRCLALLKVLEKKIAAEYGKVQMGAEGGFTVPSKNAEDGLKILKEVMEELGEEANLGLDVAASTFFKDGKYILGEKVMDANGLLSYYRLLTTNPSTALGAGYQLFSIEDPFAETDWTGFTNITKELGSNIWIVGDDLTTTNPAMIKKAKELNAVNSVIIKTTQIGTVSETIQAANLAKNYGWKIIVANRGEETMDNFIADLAVGIGADGLKSGCPLQKERLVKYERLIEIEGTWQN</sequence>
<organism evidence="13 14">
    <name type="scientific">Candidatus Daviesbacteria bacterium RIFCSPHIGHO2_01_FULL_41_23</name>
    <dbReference type="NCBI Taxonomy" id="1797764"/>
    <lineage>
        <taxon>Bacteria</taxon>
        <taxon>Candidatus Daviesiibacteriota</taxon>
    </lineage>
</organism>
<dbReference type="InterPro" id="IPR020811">
    <property type="entry name" value="Enolase_N"/>
</dbReference>
<dbReference type="GO" id="GO:0006096">
    <property type="term" value="P:glycolytic process"/>
    <property type="evidence" value="ECO:0007669"/>
    <property type="project" value="UniProtKB-UniPathway"/>
</dbReference>
<evidence type="ECO:0000256" key="8">
    <source>
        <dbReference type="ARBA" id="ARBA00023239"/>
    </source>
</evidence>
<comment type="similarity">
    <text evidence="2">Belongs to the enolase family.</text>
</comment>
<dbReference type="GO" id="GO:0000015">
    <property type="term" value="C:phosphopyruvate hydratase complex"/>
    <property type="evidence" value="ECO:0007669"/>
    <property type="project" value="InterPro"/>
</dbReference>
<evidence type="ECO:0000256" key="5">
    <source>
        <dbReference type="ARBA" id="ARBA00022525"/>
    </source>
</evidence>
<evidence type="ECO:0000313" key="14">
    <source>
        <dbReference type="Proteomes" id="UP000176336"/>
    </source>
</evidence>
<dbReference type="PIRSF" id="PIRSF001400">
    <property type="entry name" value="Enolase"/>
    <property type="match status" value="1"/>
</dbReference>
<dbReference type="PANTHER" id="PTHR11902:SF1">
    <property type="entry name" value="ENOLASE"/>
    <property type="match status" value="1"/>
</dbReference>
<dbReference type="Gene3D" id="3.20.20.120">
    <property type="entry name" value="Enolase-like C-terminal domain"/>
    <property type="match status" value="1"/>
</dbReference>
<dbReference type="GO" id="GO:0004634">
    <property type="term" value="F:phosphopyruvate hydratase activity"/>
    <property type="evidence" value="ECO:0007669"/>
    <property type="project" value="UniProtKB-EC"/>
</dbReference>
<evidence type="ECO:0000259" key="11">
    <source>
        <dbReference type="SMART" id="SM01192"/>
    </source>
</evidence>
<dbReference type="Pfam" id="PF03952">
    <property type="entry name" value="Enolase_N"/>
    <property type="match status" value="1"/>
</dbReference>
<keyword evidence="7" id="KW-0324">Glycolysis</keyword>
<dbReference type="InterPro" id="IPR020810">
    <property type="entry name" value="Enolase_C"/>
</dbReference>
<evidence type="ECO:0000256" key="1">
    <source>
        <dbReference type="ARBA" id="ARBA00005031"/>
    </source>
</evidence>
<protein>
    <recommendedName>
        <fullName evidence="4">Enolase</fullName>
        <ecNumber evidence="3">4.2.1.11</ecNumber>
    </recommendedName>
</protein>
<dbReference type="Proteomes" id="UP000176336">
    <property type="component" value="Unassembled WGS sequence"/>
</dbReference>
<comment type="caution">
    <text evidence="13">The sequence shown here is derived from an EMBL/GenBank/DDBJ whole genome shotgun (WGS) entry which is preliminary data.</text>
</comment>
<evidence type="ECO:0000313" key="13">
    <source>
        <dbReference type="EMBL" id="OGE19294.1"/>
    </source>
</evidence>
<dbReference type="GO" id="GO:0000287">
    <property type="term" value="F:magnesium ion binding"/>
    <property type="evidence" value="ECO:0007669"/>
    <property type="project" value="InterPro"/>
</dbReference>
<evidence type="ECO:0000256" key="6">
    <source>
        <dbReference type="ARBA" id="ARBA00022842"/>
    </source>
</evidence>
<dbReference type="SUPFAM" id="SSF54826">
    <property type="entry name" value="Enolase N-terminal domain-like"/>
    <property type="match status" value="1"/>
</dbReference>
<keyword evidence="8" id="KW-0456">Lyase</keyword>
<keyword evidence="5" id="KW-0964">Secreted</keyword>
<evidence type="ECO:0000256" key="2">
    <source>
        <dbReference type="ARBA" id="ARBA00009604"/>
    </source>
</evidence>
<evidence type="ECO:0000256" key="7">
    <source>
        <dbReference type="ARBA" id="ARBA00023152"/>
    </source>
</evidence>
<dbReference type="SMART" id="SM01193">
    <property type="entry name" value="Enolase_N"/>
    <property type="match status" value="1"/>
</dbReference>
<dbReference type="SMART" id="SM01192">
    <property type="entry name" value="Enolase_C"/>
    <property type="match status" value="1"/>
</dbReference>
<dbReference type="EMBL" id="MFCR01000003">
    <property type="protein sequence ID" value="OGE19294.1"/>
    <property type="molecule type" value="Genomic_DNA"/>
</dbReference>
<proteinExistence type="inferred from homology"/>
<gene>
    <name evidence="13" type="ORF">A2871_00370</name>
</gene>
<keyword evidence="10" id="KW-0479">Metal-binding</keyword>
<evidence type="ECO:0000256" key="4">
    <source>
        <dbReference type="ARBA" id="ARBA00017068"/>
    </source>
</evidence>